<organism evidence="2">
    <name type="scientific">Amphora coffeiformis</name>
    <dbReference type="NCBI Taxonomy" id="265554"/>
    <lineage>
        <taxon>Eukaryota</taxon>
        <taxon>Sar</taxon>
        <taxon>Stramenopiles</taxon>
        <taxon>Ochrophyta</taxon>
        <taxon>Bacillariophyta</taxon>
        <taxon>Bacillariophyceae</taxon>
        <taxon>Bacillariophycidae</taxon>
        <taxon>Thalassiophysales</taxon>
        <taxon>Catenulaceae</taxon>
        <taxon>Amphora</taxon>
    </lineage>
</organism>
<name>A0A7S3L6E7_9STRA</name>
<dbReference type="AlphaFoldDB" id="A0A7S3L6E7"/>
<gene>
    <name evidence="2" type="ORF">ACOF00016_LOCUS10830</name>
</gene>
<protein>
    <submittedName>
        <fullName evidence="2">Uncharacterized protein</fullName>
    </submittedName>
</protein>
<evidence type="ECO:0000256" key="1">
    <source>
        <dbReference type="SAM" id="MobiDB-lite"/>
    </source>
</evidence>
<dbReference type="EMBL" id="HBIM01013372">
    <property type="protein sequence ID" value="CAE0413576.1"/>
    <property type="molecule type" value="Transcribed_RNA"/>
</dbReference>
<accession>A0A7S3L6E7</accession>
<sequence>MSRESHTTTLSNVTEWIKAVQAAHPPNTMCHVTDEALLGLQTLHSAVVREIMERAVDLSEEETTPKRKIATLLQEAHEQLGIGTEWEQALAHHHLEQQHQPESSASSSTSNAKTMTKAQRKKARKQPVDQKSLEDQERMFEQARMRLKQKRER</sequence>
<feature type="compositionally biased region" description="Low complexity" evidence="1">
    <location>
        <begin position="100"/>
        <end position="117"/>
    </location>
</feature>
<proteinExistence type="predicted"/>
<reference evidence="2" key="1">
    <citation type="submission" date="2021-01" db="EMBL/GenBank/DDBJ databases">
        <authorList>
            <person name="Corre E."/>
            <person name="Pelletier E."/>
            <person name="Niang G."/>
            <person name="Scheremetjew M."/>
            <person name="Finn R."/>
            <person name="Kale V."/>
            <person name="Holt S."/>
            <person name="Cochrane G."/>
            <person name="Meng A."/>
            <person name="Brown T."/>
            <person name="Cohen L."/>
        </authorList>
    </citation>
    <scope>NUCLEOTIDE SEQUENCE</scope>
    <source>
        <strain evidence="2">CCMP127</strain>
    </source>
</reference>
<feature type="region of interest" description="Disordered" evidence="1">
    <location>
        <begin position="89"/>
        <end position="153"/>
    </location>
</feature>
<feature type="compositionally biased region" description="Basic and acidic residues" evidence="1">
    <location>
        <begin position="126"/>
        <end position="144"/>
    </location>
</feature>
<evidence type="ECO:0000313" key="2">
    <source>
        <dbReference type="EMBL" id="CAE0413576.1"/>
    </source>
</evidence>